<organism evidence="1 2">
    <name type="scientific">Streptomyces albipurpureus</name>
    <dbReference type="NCBI Taxonomy" id="2897419"/>
    <lineage>
        <taxon>Bacteria</taxon>
        <taxon>Bacillati</taxon>
        <taxon>Actinomycetota</taxon>
        <taxon>Actinomycetes</taxon>
        <taxon>Kitasatosporales</taxon>
        <taxon>Streptomycetaceae</taxon>
        <taxon>Streptomyces</taxon>
    </lineage>
</organism>
<dbReference type="Proteomes" id="UP001431429">
    <property type="component" value="Unassembled WGS sequence"/>
</dbReference>
<gene>
    <name evidence="1" type="ORF">NBG84_30775</name>
</gene>
<keyword evidence="2" id="KW-1185">Reference proteome</keyword>
<dbReference type="EMBL" id="JAMQAW010000042">
    <property type="protein sequence ID" value="MCM2392619.1"/>
    <property type="molecule type" value="Genomic_DNA"/>
</dbReference>
<proteinExistence type="predicted"/>
<dbReference type="RefSeq" id="WP_250922945.1">
    <property type="nucleotide sequence ID" value="NZ_JAMQAW010000042.1"/>
</dbReference>
<sequence>MSASTPTISARRPHQRTASAEITALDLGSVEGVREAIALFARRMLEAAAIGHDRDQRTHAATVQALNVLLLDMLSTRCPDCRGRGTLDHDACPNMAAHRS</sequence>
<reference evidence="1" key="1">
    <citation type="submission" date="2022-06" db="EMBL/GenBank/DDBJ databases">
        <title>Genome public.</title>
        <authorList>
            <person name="Sun Q."/>
        </authorList>
    </citation>
    <scope>NUCLEOTIDE SEQUENCE</scope>
    <source>
        <strain evidence="1">CWNU-1</strain>
    </source>
</reference>
<accession>A0ABT0UXD8</accession>
<comment type="caution">
    <text evidence="1">The sequence shown here is derived from an EMBL/GenBank/DDBJ whole genome shotgun (WGS) entry which is preliminary data.</text>
</comment>
<name>A0ABT0UXD8_9ACTN</name>
<evidence type="ECO:0000313" key="2">
    <source>
        <dbReference type="Proteomes" id="UP001431429"/>
    </source>
</evidence>
<evidence type="ECO:0000313" key="1">
    <source>
        <dbReference type="EMBL" id="MCM2392619.1"/>
    </source>
</evidence>
<protein>
    <submittedName>
        <fullName evidence="1">Uncharacterized protein</fullName>
    </submittedName>
</protein>